<protein>
    <submittedName>
        <fullName evidence="1">13976_t:CDS:1</fullName>
    </submittedName>
</protein>
<reference evidence="1" key="1">
    <citation type="submission" date="2022-08" db="EMBL/GenBank/DDBJ databases">
        <authorList>
            <person name="Kallberg Y."/>
            <person name="Tangrot J."/>
            <person name="Rosling A."/>
        </authorList>
    </citation>
    <scope>NUCLEOTIDE SEQUENCE</scope>
    <source>
        <strain evidence="1">Wild A</strain>
    </source>
</reference>
<accession>A0A9W4TBD2</accession>
<proteinExistence type="predicted"/>
<name>A0A9W4TBD2_9GLOM</name>
<dbReference type="AlphaFoldDB" id="A0A9W4TBD2"/>
<sequence length="41" mass="4470">EDMLCSVAMVKTDLCSSEEMINGKDEGIGSDDILSMKTFIL</sequence>
<evidence type="ECO:0000313" key="1">
    <source>
        <dbReference type="EMBL" id="CAI2199393.1"/>
    </source>
</evidence>
<evidence type="ECO:0000313" key="2">
    <source>
        <dbReference type="Proteomes" id="UP001153678"/>
    </source>
</evidence>
<dbReference type="Proteomes" id="UP001153678">
    <property type="component" value="Unassembled WGS sequence"/>
</dbReference>
<comment type="caution">
    <text evidence="1">The sequence shown here is derived from an EMBL/GenBank/DDBJ whole genome shotgun (WGS) entry which is preliminary data.</text>
</comment>
<keyword evidence="2" id="KW-1185">Reference proteome</keyword>
<gene>
    <name evidence="1" type="ORF">FWILDA_LOCUS19051</name>
</gene>
<dbReference type="EMBL" id="CAMKVN010021176">
    <property type="protein sequence ID" value="CAI2199393.1"/>
    <property type="molecule type" value="Genomic_DNA"/>
</dbReference>
<feature type="non-terminal residue" evidence="1">
    <location>
        <position position="41"/>
    </location>
</feature>
<organism evidence="1 2">
    <name type="scientific">Funneliformis geosporum</name>
    <dbReference type="NCBI Taxonomy" id="1117311"/>
    <lineage>
        <taxon>Eukaryota</taxon>
        <taxon>Fungi</taxon>
        <taxon>Fungi incertae sedis</taxon>
        <taxon>Mucoromycota</taxon>
        <taxon>Glomeromycotina</taxon>
        <taxon>Glomeromycetes</taxon>
        <taxon>Glomerales</taxon>
        <taxon>Glomeraceae</taxon>
        <taxon>Funneliformis</taxon>
    </lineage>
</organism>
<feature type="non-terminal residue" evidence="1">
    <location>
        <position position="1"/>
    </location>
</feature>